<name>A0A930UG42_9GAMM</name>
<evidence type="ECO:0000256" key="6">
    <source>
        <dbReference type="ARBA" id="ARBA00049052"/>
    </source>
</evidence>
<gene>
    <name evidence="11" type="ORF">ISN26_07860</name>
</gene>
<keyword evidence="4" id="KW-0816">Tricarboxylic acid cycle</keyword>
<reference evidence="11" key="1">
    <citation type="submission" date="2020-10" db="EMBL/GenBank/DDBJ databases">
        <title>An improved Amphimedon queenslandica hologenome assembly reveals how three proteobacterial symbionts can extend the metabolic phenotypic of their marine sponge host.</title>
        <authorList>
            <person name="Degnan B."/>
            <person name="Degnan S."/>
            <person name="Xiang X."/>
        </authorList>
    </citation>
    <scope>NUCLEOTIDE SEQUENCE</scope>
    <source>
        <strain evidence="11">AqS2</strain>
    </source>
</reference>
<dbReference type="PIRSF" id="PIRSF001369">
    <property type="entry name" value="Citrate_synth"/>
    <property type="match status" value="1"/>
</dbReference>
<keyword evidence="11" id="KW-0012">Acyltransferase</keyword>
<dbReference type="InterPro" id="IPR024176">
    <property type="entry name" value="Citrate_synthase_bac-typ"/>
</dbReference>
<feature type="active site" evidence="9">
    <location>
        <position position="256"/>
    </location>
</feature>
<keyword evidence="5 8" id="KW-0808">Transferase</keyword>
<comment type="caution">
    <text evidence="11">The sequence shown here is derived from an EMBL/GenBank/DDBJ whole genome shotgun (WGS) entry which is preliminary data.</text>
</comment>
<dbReference type="InterPro" id="IPR002020">
    <property type="entry name" value="Citrate_synthase"/>
</dbReference>
<dbReference type="PANTHER" id="PTHR11739">
    <property type="entry name" value="CITRATE SYNTHASE"/>
    <property type="match status" value="1"/>
</dbReference>
<dbReference type="GO" id="GO:0050440">
    <property type="term" value="F:2-methylcitrate synthase activity"/>
    <property type="evidence" value="ECO:0007669"/>
    <property type="project" value="UniProtKB-EC"/>
</dbReference>
<dbReference type="FunFam" id="1.10.230.10:FF:000003">
    <property type="entry name" value="Citrate synthase"/>
    <property type="match status" value="1"/>
</dbReference>
<dbReference type="SUPFAM" id="SSF48256">
    <property type="entry name" value="Citrate synthase"/>
    <property type="match status" value="1"/>
</dbReference>
<dbReference type="GO" id="GO:0005975">
    <property type="term" value="P:carbohydrate metabolic process"/>
    <property type="evidence" value="ECO:0007669"/>
    <property type="project" value="TreeGrafter"/>
</dbReference>
<evidence type="ECO:0000313" key="12">
    <source>
        <dbReference type="Proteomes" id="UP000604381"/>
    </source>
</evidence>
<dbReference type="Proteomes" id="UP000604381">
    <property type="component" value="Unassembled WGS sequence"/>
</dbReference>
<dbReference type="PROSITE" id="PS00480">
    <property type="entry name" value="CITRATE_SYNTHASE"/>
    <property type="match status" value="1"/>
</dbReference>
<evidence type="ECO:0000256" key="3">
    <source>
        <dbReference type="ARBA" id="ARBA00010566"/>
    </source>
</evidence>
<evidence type="ECO:0000256" key="5">
    <source>
        <dbReference type="ARBA" id="ARBA00022679"/>
    </source>
</evidence>
<dbReference type="GO" id="GO:0036440">
    <property type="term" value="F:citrate synthase activity"/>
    <property type="evidence" value="ECO:0007669"/>
    <property type="project" value="UniProtKB-EC"/>
</dbReference>
<comment type="pathway">
    <text evidence="2">Organic acid metabolism; propanoate degradation.</text>
</comment>
<dbReference type="AlphaFoldDB" id="A0A930UG42"/>
<sequence>MDKQAREKAGLRGVVAGATALCSVGDGHELRYRGYAIEDLAAARTYEDVALLLLRGELPAAAAREAWQQQLAAARVLDPAIEAALLALPAGAPAMAVCRLVADLLACAPDAPDEPEAAAAALLGTMPAALCRWMRAARGQEWPGISRAPSLAAATLEMLHGTAPAEADVRALDVALILYAEHEFNASTFVARVTASTRASCLDAVAAALAALKGPLHGGANEEAMRLISRFDSPAAAVAGVKELLAEKRLIMGFGHAVYKSGDPRSPVIKEAARGLSERHGKQEMFAVAEAIEKTMLADKGMHPNLDFYAAVAYACLGIPTELFTPLFACSRLSGWLAHVGEQRASKALLRPAAEYVGPGPRELPPAA</sequence>
<dbReference type="Gene3D" id="1.10.580.10">
    <property type="entry name" value="Citrate Synthase, domain 1"/>
    <property type="match status" value="1"/>
</dbReference>
<dbReference type="GO" id="GO:0019679">
    <property type="term" value="P:propionate metabolic process, methylcitrate cycle"/>
    <property type="evidence" value="ECO:0007669"/>
    <property type="project" value="TreeGrafter"/>
</dbReference>
<comment type="pathway">
    <text evidence="1">Carbohydrate metabolism; tricarboxylic acid cycle; isocitrate from oxaloacetate: step 1/2.</text>
</comment>
<proteinExistence type="inferred from homology"/>
<dbReference type="InterPro" id="IPR019810">
    <property type="entry name" value="Citrate_synthase_AS"/>
</dbReference>
<dbReference type="PRINTS" id="PR00143">
    <property type="entry name" value="CITRTSNTHASE"/>
</dbReference>
<accession>A0A930UG42</accession>
<dbReference type="Pfam" id="PF00285">
    <property type="entry name" value="Citrate_synt"/>
    <property type="match status" value="1"/>
</dbReference>
<dbReference type="EMBL" id="JADHEI010000058">
    <property type="protein sequence ID" value="MBF2735959.1"/>
    <property type="molecule type" value="Genomic_DNA"/>
</dbReference>
<comment type="catalytic activity">
    <reaction evidence="6">
        <text>propanoyl-CoA + oxaloacetate + H2O = (2S,3S)-2-methylcitrate + CoA + H(+)</text>
        <dbReference type="Rhea" id="RHEA:23780"/>
        <dbReference type="ChEBI" id="CHEBI:15377"/>
        <dbReference type="ChEBI" id="CHEBI:15378"/>
        <dbReference type="ChEBI" id="CHEBI:16452"/>
        <dbReference type="ChEBI" id="CHEBI:57287"/>
        <dbReference type="ChEBI" id="CHEBI:57392"/>
        <dbReference type="ChEBI" id="CHEBI:58853"/>
        <dbReference type="EC" id="2.3.3.5"/>
    </reaction>
</comment>
<evidence type="ECO:0000256" key="2">
    <source>
        <dbReference type="ARBA" id="ARBA00005026"/>
    </source>
</evidence>
<comment type="similarity">
    <text evidence="3 8 10">Belongs to the citrate synthase family.</text>
</comment>
<dbReference type="InterPro" id="IPR016143">
    <property type="entry name" value="Citrate_synth-like_sm_a-sub"/>
</dbReference>
<evidence type="ECO:0000256" key="10">
    <source>
        <dbReference type="RuleBase" id="RU003406"/>
    </source>
</evidence>
<dbReference type="Gene3D" id="1.10.230.10">
    <property type="entry name" value="Cytochrome P450-Terp, domain 2"/>
    <property type="match status" value="1"/>
</dbReference>
<evidence type="ECO:0000313" key="11">
    <source>
        <dbReference type="EMBL" id="MBF2735959.1"/>
    </source>
</evidence>
<organism evidence="11 12">
    <name type="scientific">Candidatus Amphirhobacter heronislandensis</name>
    <dbReference type="NCBI Taxonomy" id="1732024"/>
    <lineage>
        <taxon>Bacteria</taxon>
        <taxon>Pseudomonadati</taxon>
        <taxon>Pseudomonadota</taxon>
        <taxon>Gammaproteobacteria</taxon>
        <taxon>Candidatus Tethybacterales</taxon>
        <taxon>Candidatus Tethybacteraceae</taxon>
        <taxon>Candidatus Amphirhobacter</taxon>
    </lineage>
</organism>
<dbReference type="InterPro" id="IPR036969">
    <property type="entry name" value="Citrate_synthase_sf"/>
</dbReference>
<dbReference type="InterPro" id="IPR016142">
    <property type="entry name" value="Citrate_synth-like_lrg_a-sub"/>
</dbReference>
<comment type="catalytic activity">
    <reaction evidence="7">
        <text>oxaloacetate + acetyl-CoA + H2O = citrate + CoA + H(+)</text>
        <dbReference type="Rhea" id="RHEA:16845"/>
        <dbReference type="ChEBI" id="CHEBI:15377"/>
        <dbReference type="ChEBI" id="CHEBI:15378"/>
        <dbReference type="ChEBI" id="CHEBI:16452"/>
        <dbReference type="ChEBI" id="CHEBI:16947"/>
        <dbReference type="ChEBI" id="CHEBI:57287"/>
        <dbReference type="ChEBI" id="CHEBI:57288"/>
        <dbReference type="EC" id="2.3.3.16"/>
    </reaction>
</comment>
<keyword evidence="12" id="KW-1185">Reference proteome</keyword>
<evidence type="ECO:0000256" key="8">
    <source>
        <dbReference type="PIRNR" id="PIRNR001369"/>
    </source>
</evidence>
<dbReference type="GO" id="GO:0006099">
    <property type="term" value="P:tricarboxylic acid cycle"/>
    <property type="evidence" value="ECO:0007669"/>
    <property type="project" value="UniProtKB-KW"/>
</dbReference>
<evidence type="ECO:0000256" key="7">
    <source>
        <dbReference type="ARBA" id="ARBA00049288"/>
    </source>
</evidence>
<dbReference type="PANTHER" id="PTHR11739:SF25">
    <property type="entry name" value="CITRATE SYNTHASE-RELATED PROTEIN DDB_G0287281"/>
    <property type="match status" value="1"/>
</dbReference>
<protein>
    <recommendedName>
        <fullName evidence="8">Citrate synthase</fullName>
    </recommendedName>
</protein>
<evidence type="ECO:0000256" key="4">
    <source>
        <dbReference type="ARBA" id="ARBA00022532"/>
    </source>
</evidence>
<evidence type="ECO:0000256" key="9">
    <source>
        <dbReference type="PIRSR" id="PIRSR001369-1"/>
    </source>
</evidence>
<feature type="active site" evidence="9">
    <location>
        <position position="307"/>
    </location>
</feature>
<evidence type="ECO:0000256" key="1">
    <source>
        <dbReference type="ARBA" id="ARBA00004751"/>
    </source>
</evidence>